<dbReference type="EMBL" id="CP003488">
    <property type="protein sequence ID" value="AFH93204.1"/>
    <property type="molecule type" value="Genomic_DNA"/>
</dbReference>
<dbReference type="InterPro" id="IPR001387">
    <property type="entry name" value="Cro/C1-type_HTH"/>
</dbReference>
<dbReference type="PATRIC" id="fig|1157951.4.peg.1322"/>
<proteinExistence type="predicted"/>
<dbReference type="SUPFAM" id="SSF47413">
    <property type="entry name" value="lambda repressor-like DNA-binding domains"/>
    <property type="match status" value="1"/>
</dbReference>
<dbReference type="GO" id="GO:0005829">
    <property type="term" value="C:cytosol"/>
    <property type="evidence" value="ECO:0007669"/>
    <property type="project" value="TreeGrafter"/>
</dbReference>
<protein>
    <submittedName>
        <fullName evidence="3">Fimbrial operon regulator</fullName>
    </submittedName>
</protein>
<evidence type="ECO:0000313" key="3">
    <source>
        <dbReference type="EMBL" id="AFH93204.1"/>
    </source>
</evidence>
<dbReference type="HOGENOM" id="CLU_066192_40_2_6"/>
<dbReference type="InterPro" id="IPR010982">
    <property type="entry name" value="Lambda_DNA-bd_dom_sf"/>
</dbReference>
<name>A0A140NHI1_PROSM</name>
<evidence type="ECO:0000259" key="2">
    <source>
        <dbReference type="PROSITE" id="PS50943"/>
    </source>
</evidence>
<dbReference type="AlphaFoldDB" id="A0A140NHI1"/>
<feature type="domain" description="HTH cro/C1-type" evidence="2">
    <location>
        <begin position="28"/>
        <end position="82"/>
    </location>
</feature>
<organism evidence="3 4">
    <name type="scientific">Providencia stuartii (strain MRSN 2154)</name>
    <dbReference type="NCBI Taxonomy" id="1157951"/>
    <lineage>
        <taxon>Bacteria</taxon>
        <taxon>Pseudomonadati</taxon>
        <taxon>Pseudomonadota</taxon>
        <taxon>Gammaproteobacteria</taxon>
        <taxon>Enterobacterales</taxon>
        <taxon>Morganellaceae</taxon>
        <taxon>Providencia</taxon>
    </lineage>
</organism>
<dbReference type="Pfam" id="PF01381">
    <property type="entry name" value="HTH_3"/>
    <property type="match status" value="1"/>
</dbReference>
<reference evidence="4" key="2">
    <citation type="submission" date="2012-04" db="EMBL/GenBank/DDBJ databases">
        <title>Complete genome sequence of Providencia stuartii clinical isolate MRSN 2154.</title>
        <authorList>
            <person name="Clifford R.J."/>
            <person name="Hang J."/>
            <person name="Riley M.C."/>
            <person name="Onmus-Leone F."/>
            <person name="Kuschner R.A."/>
            <person name="Lesho E.P."/>
            <person name="Waterman P.E."/>
        </authorList>
    </citation>
    <scope>NUCLEOTIDE SEQUENCE [LARGE SCALE GENOMIC DNA]</scope>
    <source>
        <strain evidence="4">MRSN 2154</strain>
    </source>
</reference>
<dbReference type="SMART" id="SM00530">
    <property type="entry name" value="HTH_XRE"/>
    <property type="match status" value="1"/>
</dbReference>
<sequence>MRVDAVQMPKNKLDDSRTVFTKAIGKEIHKLRKERSMTGKDLAKLVNVSQQQISRYECGVCNITIDTLIVILNALDVSLTDFFNQVFLQVFEKEKKICVQYHNVFSSTDQSEELKKQLEIFSRYDQTNLWG</sequence>
<evidence type="ECO:0000256" key="1">
    <source>
        <dbReference type="ARBA" id="ARBA00023125"/>
    </source>
</evidence>
<gene>
    <name evidence="3" type="ordered locus">S70_06665</name>
</gene>
<dbReference type="RefSeq" id="WP_004927213.1">
    <property type="nucleotide sequence ID" value="NC_017731.1"/>
</dbReference>
<dbReference type="PANTHER" id="PTHR46797:SF1">
    <property type="entry name" value="METHYLPHOSPHONATE SYNTHASE"/>
    <property type="match status" value="1"/>
</dbReference>
<dbReference type="Gene3D" id="1.10.260.40">
    <property type="entry name" value="lambda repressor-like DNA-binding domains"/>
    <property type="match status" value="1"/>
</dbReference>
<accession>A0A140NHI1</accession>
<dbReference type="InterPro" id="IPR050807">
    <property type="entry name" value="TransReg_Diox_bact_type"/>
</dbReference>
<dbReference type="OrthoDB" id="6467038at2"/>
<dbReference type="GO" id="GO:0003700">
    <property type="term" value="F:DNA-binding transcription factor activity"/>
    <property type="evidence" value="ECO:0007669"/>
    <property type="project" value="TreeGrafter"/>
</dbReference>
<dbReference type="PROSITE" id="PS50943">
    <property type="entry name" value="HTH_CROC1"/>
    <property type="match status" value="1"/>
</dbReference>
<dbReference type="CDD" id="cd00093">
    <property type="entry name" value="HTH_XRE"/>
    <property type="match status" value="1"/>
</dbReference>
<dbReference type="GO" id="GO:0003677">
    <property type="term" value="F:DNA binding"/>
    <property type="evidence" value="ECO:0007669"/>
    <property type="project" value="UniProtKB-KW"/>
</dbReference>
<dbReference type="KEGG" id="psi:S70_06665"/>
<dbReference type="Proteomes" id="UP000005012">
    <property type="component" value="Chromosome"/>
</dbReference>
<dbReference type="PANTHER" id="PTHR46797">
    <property type="entry name" value="HTH-TYPE TRANSCRIPTIONAL REGULATOR"/>
    <property type="match status" value="1"/>
</dbReference>
<keyword evidence="1" id="KW-0238">DNA-binding</keyword>
<evidence type="ECO:0000313" key="4">
    <source>
        <dbReference type="Proteomes" id="UP000005012"/>
    </source>
</evidence>
<reference evidence="3 4" key="1">
    <citation type="journal article" date="2012" name="J. Bacteriol.">
        <title>Complete Genome Sequence of Providencia stuartii Clinical Isolate MRSN 2154.</title>
        <authorList>
            <person name="Clifford R.J."/>
            <person name="Hang J."/>
            <person name="Riley M.C."/>
            <person name="Onmus-Leone F."/>
            <person name="Kuschner R.A."/>
            <person name="Lesho E.P."/>
            <person name="Waterman P.E."/>
        </authorList>
    </citation>
    <scope>NUCLEOTIDE SEQUENCE [LARGE SCALE GENOMIC DNA]</scope>
    <source>
        <strain evidence="3 4">MRSN 2154</strain>
    </source>
</reference>